<protein>
    <recommendedName>
        <fullName evidence="1">HTH crp-type domain-containing protein</fullName>
    </recommendedName>
</protein>
<dbReference type="EMBL" id="QSRJ01000007">
    <property type="protein sequence ID" value="RGL09926.1"/>
    <property type="molecule type" value="Genomic_DNA"/>
</dbReference>
<dbReference type="InterPro" id="IPR036390">
    <property type="entry name" value="WH_DNA-bd_sf"/>
</dbReference>
<evidence type="ECO:0000313" key="3">
    <source>
        <dbReference type="Proteomes" id="UP000260943"/>
    </source>
</evidence>
<comment type="caution">
    <text evidence="2">The sequence shown here is derived from an EMBL/GenBank/DDBJ whole genome shotgun (WGS) entry which is preliminary data.</text>
</comment>
<dbReference type="Pfam" id="PF13545">
    <property type="entry name" value="HTH_Crp_2"/>
    <property type="match status" value="1"/>
</dbReference>
<dbReference type="GO" id="GO:0003677">
    <property type="term" value="F:DNA binding"/>
    <property type="evidence" value="ECO:0007669"/>
    <property type="project" value="InterPro"/>
</dbReference>
<name>A0A3E4QRX0_9ACTN</name>
<sequence>MAKKVKLGVEGLKVNETECRLLAYLVQRSRELHRIGCEHVALSRKEIARAIGCSPLTVIRTCQKLEGDGLIEIRFEHLENGAQMANSYRVTALGLEVSRLYRERVAELETHIY</sequence>
<dbReference type="RefSeq" id="WP_117679760.1">
    <property type="nucleotide sequence ID" value="NZ_CAJJKC010000006.1"/>
</dbReference>
<organism evidence="2 3">
    <name type="scientific">Collinsella tanakaei</name>
    <dbReference type="NCBI Taxonomy" id="626935"/>
    <lineage>
        <taxon>Bacteria</taxon>
        <taxon>Bacillati</taxon>
        <taxon>Actinomycetota</taxon>
        <taxon>Coriobacteriia</taxon>
        <taxon>Coriobacteriales</taxon>
        <taxon>Coriobacteriaceae</taxon>
        <taxon>Collinsella</taxon>
    </lineage>
</organism>
<evidence type="ECO:0000259" key="1">
    <source>
        <dbReference type="Pfam" id="PF13545"/>
    </source>
</evidence>
<dbReference type="GO" id="GO:0006355">
    <property type="term" value="P:regulation of DNA-templated transcription"/>
    <property type="evidence" value="ECO:0007669"/>
    <property type="project" value="InterPro"/>
</dbReference>
<feature type="domain" description="HTH crp-type" evidence="1">
    <location>
        <begin position="20"/>
        <end position="74"/>
    </location>
</feature>
<accession>A0A3E4QRX0</accession>
<evidence type="ECO:0000313" key="2">
    <source>
        <dbReference type="EMBL" id="RGL09926.1"/>
    </source>
</evidence>
<dbReference type="InterPro" id="IPR012318">
    <property type="entry name" value="HTH_CRP"/>
</dbReference>
<gene>
    <name evidence="2" type="ORF">DXC81_06870</name>
</gene>
<dbReference type="Proteomes" id="UP000260943">
    <property type="component" value="Unassembled WGS sequence"/>
</dbReference>
<proteinExistence type="predicted"/>
<reference evidence="2 3" key="1">
    <citation type="submission" date="2018-08" db="EMBL/GenBank/DDBJ databases">
        <title>A genome reference for cultivated species of the human gut microbiota.</title>
        <authorList>
            <person name="Zou Y."/>
            <person name="Xue W."/>
            <person name="Luo G."/>
        </authorList>
    </citation>
    <scope>NUCLEOTIDE SEQUENCE [LARGE SCALE GENOMIC DNA]</scope>
    <source>
        <strain evidence="2 3">TF08-14</strain>
    </source>
</reference>
<dbReference type="SUPFAM" id="SSF46785">
    <property type="entry name" value="Winged helix' DNA-binding domain"/>
    <property type="match status" value="1"/>
</dbReference>
<dbReference type="InterPro" id="IPR036388">
    <property type="entry name" value="WH-like_DNA-bd_sf"/>
</dbReference>
<dbReference type="AlphaFoldDB" id="A0A3E4QRX0"/>
<dbReference type="Gene3D" id="1.10.10.10">
    <property type="entry name" value="Winged helix-like DNA-binding domain superfamily/Winged helix DNA-binding domain"/>
    <property type="match status" value="1"/>
</dbReference>